<evidence type="ECO:0000256" key="7">
    <source>
        <dbReference type="ARBA" id="ARBA00022967"/>
    </source>
</evidence>
<feature type="transmembrane region" description="Helical" evidence="12">
    <location>
        <begin position="177"/>
        <end position="199"/>
    </location>
</feature>
<dbReference type="GO" id="GO:0140358">
    <property type="term" value="F:P-type transmembrane transporter activity"/>
    <property type="evidence" value="ECO:0007669"/>
    <property type="project" value="InterPro"/>
</dbReference>
<keyword evidence="8 12" id="KW-1133">Transmembrane helix</keyword>
<dbReference type="EMBL" id="JAFCMP010000160">
    <property type="protein sequence ID" value="KAG5184553.1"/>
    <property type="molecule type" value="Genomic_DNA"/>
</dbReference>
<evidence type="ECO:0000256" key="1">
    <source>
        <dbReference type="ARBA" id="ARBA00004141"/>
    </source>
</evidence>
<feature type="transmembrane region" description="Helical" evidence="12">
    <location>
        <begin position="1742"/>
        <end position="1761"/>
    </location>
</feature>
<feature type="transmembrane region" description="Helical" evidence="12">
    <location>
        <begin position="1860"/>
        <end position="1876"/>
    </location>
</feature>
<dbReference type="InterPro" id="IPR023298">
    <property type="entry name" value="ATPase_P-typ_TM_dom_sf"/>
</dbReference>
<dbReference type="PRINTS" id="PR00119">
    <property type="entry name" value="CATATPASE"/>
</dbReference>
<feature type="transmembrane region" description="Helical" evidence="12">
    <location>
        <begin position="1821"/>
        <end position="1839"/>
    </location>
</feature>
<dbReference type="SUPFAM" id="SSF81665">
    <property type="entry name" value="Calcium ATPase, transmembrane domain M"/>
    <property type="match status" value="1"/>
</dbReference>
<feature type="transmembrane region" description="Helical" evidence="12">
    <location>
        <begin position="1646"/>
        <end position="1671"/>
    </location>
</feature>
<feature type="domain" description="P-type ATPase A" evidence="13">
    <location>
        <begin position="465"/>
        <end position="566"/>
    </location>
</feature>
<dbReference type="Gene3D" id="2.70.150.10">
    <property type="entry name" value="Calcium-transporting ATPase, cytoplasmic transduction domain A"/>
    <property type="match status" value="1"/>
</dbReference>
<keyword evidence="2 12" id="KW-0812">Transmembrane</keyword>
<dbReference type="Pfam" id="PF00122">
    <property type="entry name" value="E1-E2_ATPase"/>
    <property type="match status" value="1"/>
</dbReference>
<dbReference type="SUPFAM" id="SSF56784">
    <property type="entry name" value="HAD-like"/>
    <property type="match status" value="2"/>
</dbReference>
<dbReference type="InterPro" id="IPR059000">
    <property type="entry name" value="ATPase_P-type_domA"/>
</dbReference>
<dbReference type="InterPro" id="IPR008250">
    <property type="entry name" value="ATPase_P-typ_transduc_dom_A_sf"/>
</dbReference>
<sequence length="1932" mass="208404">MDGIADGYENQLRYALAFEKFVRGEDVSTIEEQLLEDGTDLRRARYLNVLHMAALTEFFPQWTPQFIAHCAASQRQLDSPMHGNASKLNAHDAWTDPSQDTLTFECFETIGDQYRDALLRAEELGLVVPDSIDSQRTALASLVNGTASAVDAAATGSAAAAGAVKEVHLPSQWLPGFWAMLFLGVVVILHVLVILLQVWSVSFRCWVWSVSFRCWVRMSRISHARGGAQGLGGATHVRVTPQATHGGGKDLLLPLRTGPLGPFFEYHRRMYVYDARQNCFIKVRCETTLPASHFREWGGLPSAAAVAHARTKFGPNRFEMATPEFWAMYRQQLVSPLTIFQLFCTQLVSPLTIFQLFCTQLVSPLSIFRLFGTQLISPLTIFQLFCMGLWLLDDYWRYSCFNLFMILVFEGTVVLQRLKSIQTLKLKSIQTLKRCRSGFDDQALAVLSLRLEALPSAGMGLDSLPVKVYRAGVWQETTTDELLPGDLFSLRRGAANGADLVPCDCLLLRGSCVVNEATLTGESIPQMKEGFVRSAIPDGEKLDLKAGHHKVHALFGGTKLLTAEGHQEAHTGPGEVDLDGEPDETLEEHEVTPDEGCLAYVLRTGFSSSQGKLVRMIEGSTETVRMDTMVRTDTMAKEDSCPTLRLMPVRTDTRDTSLLLLLLLVFAVSASAYVLREGMKEGMKEGNKMSRYQLLLHCMLIITSVIPPELPMQMALAVNSSLLTLMKMHVFCTEPYRIPVDICLFDKTGTLTTDELVAVGVAPPQGMPPPETPEAGQQAPKMVVPMAKAPPAAALVLAGCQSLVVVEGRAAGDPVESAAMKAIRWEVPAGRPNTARPKPEKPNKSAATPASGGSALAAPAAAAAAAAAPKPGPPINVNGVNVAEIEIQPGSLIQVNGANVTEIEIQTRHHFSSALQRMSVVARSSTTAGSAPSRGSGWVLAKGSPEAVANLLAPGAKPADYDKRAAALAQEGMRVLALAYRRLTDDGQGMRVLALAYRRLTDDGQVRAACVDRAVAEQDLVFAGFVAAVAEQGLVFAGFVAFTCRVRRDTADVRAACADRAVAEQGLTFAGFVAFTCRVRRDTADVLLALREGGHSVAMVTGDALLTALHVAKEGAHSVALVTGDALLMALHVAKEGGHSVAMATDDALLTTLHVAKDVGITDTSPPPERAQVMLGKPAWQPPRKTGQILVLEQQQSTATAGLVWCNAETGDAVAPFDSAQVPELAKTHDLAVTGAALAAAAALTDGGEDGADGGEDGAVLPAEALAAICVFARMRPDTKERVIATLRAHGRVCLMCGDGANDVGALKQAETVLSVTVCLMCGDGANDVGALKQAECLICGDGANDVGALKQAEVGVALLSGFGDVNTDRGDSTKPKLMPITSQAQVDELRAMTVAQLRAKLREAGIEPTEHADVKDKNDYVRLLVNHADVKDKNDYVRLLVHVSRGVAAERAALTPAQQREELARKRKEQQQQTMERFQKTVAELEAKGESFAAVKAAMLLRKEEATRIQTERKKHGGIEGSASQMAALMDGLEEGETPMASSTVKIGDASVAAPFTSKMPSIRGCVDIVRQGRCTLVTSMQMYQILALNCLISAYSLSVLYLDGVKYGDKQMTAQGILMSASFIAISRSKPLDRLSTVRPLTSIFSPALFLSILGQFALHLATMMISVADAKKHMPEDYVPDLDGEFKPNIINGVVFLVGAVQQVSVYVVKLKGRPCVSVYVVNLKGRPFMNGLTENRTLLWSLAATFALVFMSASETVPRLNKWLQLEPFPDSQFRAKLLIILALDLGAALIWDRLMLLIFAPRILFASFEGVTQKDIAGMMRVLLIVGAIIYFLANSEDPDTFYARLEEAQKDIAGMMRVLLIVGAIIYFLANSEDPDTFYARLEEAQDPDTFYARLEEVQDPDTFYARLEEAAAAAAAAGEAAPSAT</sequence>
<dbReference type="OrthoDB" id="48943at2759"/>
<evidence type="ECO:0000313" key="14">
    <source>
        <dbReference type="EMBL" id="KAG5184553.1"/>
    </source>
</evidence>
<dbReference type="InterPro" id="IPR023299">
    <property type="entry name" value="ATPase_P-typ_cyto_dom_N"/>
</dbReference>
<evidence type="ECO:0000313" key="15">
    <source>
        <dbReference type="Proteomes" id="UP000664859"/>
    </source>
</evidence>
<accession>A0A836CGN5</accession>
<gene>
    <name evidence="14" type="ORF">JKP88DRAFT_354404</name>
</gene>
<feature type="transmembrane region" description="Helical" evidence="12">
    <location>
        <begin position="694"/>
        <end position="718"/>
    </location>
</feature>
<evidence type="ECO:0000256" key="9">
    <source>
        <dbReference type="ARBA" id="ARBA00023136"/>
    </source>
</evidence>
<dbReference type="Pfam" id="PF13246">
    <property type="entry name" value="Cation_ATPase"/>
    <property type="match status" value="1"/>
</dbReference>
<keyword evidence="15" id="KW-1185">Reference proteome</keyword>
<evidence type="ECO:0000256" key="4">
    <source>
        <dbReference type="ARBA" id="ARBA00022741"/>
    </source>
</evidence>
<keyword evidence="5" id="KW-0067">ATP-binding</keyword>
<evidence type="ECO:0000256" key="8">
    <source>
        <dbReference type="ARBA" id="ARBA00022989"/>
    </source>
</evidence>
<feature type="transmembrane region" description="Helical" evidence="12">
    <location>
        <begin position="1782"/>
        <end position="1809"/>
    </location>
</feature>
<dbReference type="GO" id="GO:0046872">
    <property type="term" value="F:metal ion binding"/>
    <property type="evidence" value="ECO:0007669"/>
    <property type="project" value="UniProtKB-KW"/>
</dbReference>
<dbReference type="InterPro" id="IPR023214">
    <property type="entry name" value="HAD_sf"/>
</dbReference>
<name>A0A836CGN5_9STRA</name>
<feature type="transmembrane region" description="Helical" evidence="12">
    <location>
        <begin position="1692"/>
        <end position="1712"/>
    </location>
</feature>
<keyword evidence="4" id="KW-0547">Nucleotide-binding</keyword>
<feature type="transmembrane region" description="Helical" evidence="12">
    <location>
        <begin position="370"/>
        <end position="390"/>
    </location>
</feature>
<dbReference type="SUPFAM" id="SSF81653">
    <property type="entry name" value="Calcium ATPase, transduction domain A"/>
    <property type="match status" value="1"/>
</dbReference>
<dbReference type="Proteomes" id="UP000664859">
    <property type="component" value="Unassembled WGS sequence"/>
</dbReference>
<dbReference type="GO" id="GO:0005524">
    <property type="term" value="F:ATP binding"/>
    <property type="evidence" value="ECO:0007669"/>
    <property type="project" value="UniProtKB-KW"/>
</dbReference>
<evidence type="ECO:0000256" key="10">
    <source>
        <dbReference type="SAM" id="Coils"/>
    </source>
</evidence>
<evidence type="ECO:0000256" key="3">
    <source>
        <dbReference type="ARBA" id="ARBA00022723"/>
    </source>
</evidence>
<dbReference type="Gene3D" id="3.40.50.1000">
    <property type="entry name" value="HAD superfamily/HAD-like"/>
    <property type="match status" value="3"/>
</dbReference>
<feature type="coiled-coil region" evidence="10">
    <location>
        <begin position="1462"/>
        <end position="1489"/>
    </location>
</feature>
<dbReference type="PANTHER" id="PTHR45630:SF6">
    <property type="entry name" value="CATION-TRANSPORTING P-TYPE ATPASE N-TERMINAL DOMAIN-CONTAINING PROTEIN"/>
    <property type="match status" value="1"/>
</dbReference>
<proteinExistence type="predicted"/>
<evidence type="ECO:0000256" key="2">
    <source>
        <dbReference type="ARBA" id="ARBA00022692"/>
    </source>
</evidence>
<keyword evidence="6" id="KW-0460">Magnesium</keyword>
<organism evidence="14 15">
    <name type="scientific">Tribonema minus</name>
    <dbReference type="NCBI Taxonomy" id="303371"/>
    <lineage>
        <taxon>Eukaryota</taxon>
        <taxon>Sar</taxon>
        <taxon>Stramenopiles</taxon>
        <taxon>Ochrophyta</taxon>
        <taxon>PX clade</taxon>
        <taxon>Xanthophyceae</taxon>
        <taxon>Tribonematales</taxon>
        <taxon>Tribonemataceae</taxon>
        <taxon>Tribonema</taxon>
    </lineage>
</organism>
<dbReference type="Gene3D" id="3.40.1110.10">
    <property type="entry name" value="Calcium-transporting ATPase, cytoplasmic domain N"/>
    <property type="match status" value="1"/>
</dbReference>
<evidence type="ECO:0000256" key="12">
    <source>
        <dbReference type="SAM" id="Phobius"/>
    </source>
</evidence>
<feature type="region of interest" description="Disordered" evidence="11">
    <location>
        <begin position="826"/>
        <end position="853"/>
    </location>
</feature>
<evidence type="ECO:0000259" key="13">
    <source>
        <dbReference type="Pfam" id="PF00122"/>
    </source>
</evidence>
<feature type="transmembrane region" description="Helical" evidence="12">
    <location>
        <begin position="1584"/>
        <end position="1604"/>
    </location>
</feature>
<dbReference type="GO" id="GO:0019829">
    <property type="term" value="F:ATPase-coupled monoatomic cation transmembrane transporter activity"/>
    <property type="evidence" value="ECO:0007669"/>
    <property type="project" value="TreeGrafter"/>
</dbReference>
<dbReference type="PANTHER" id="PTHR45630">
    <property type="entry name" value="CATION-TRANSPORTING ATPASE-RELATED"/>
    <property type="match status" value="1"/>
</dbReference>
<evidence type="ECO:0000256" key="6">
    <source>
        <dbReference type="ARBA" id="ARBA00022842"/>
    </source>
</evidence>
<keyword evidence="10" id="KW-0175">Coiled coil</keyword>
<dbReference type="InterPro" id="IPR006544">
    <property type="entry name" value="P-type_TPase_V"/>
</dbReference>
<dbReference type="GO" id="GO:0016020">
    <property type="term" value="C:membrane"/>
    <property type="evidence" value="ECO:0007669"/>
    <property type="project" value="UniProtKB-SubCell"/>
</dbReference>
<evidence type="ECO:0000256" key="11">
    <source>
        <dbReference type="SAM" id="MobiDB-lite"/>
    </source>
</evidence>
<feature type="transmembrane region" description="Helical" evidence="12">
    <location>
        <begin position="338"/>
        <end position="358"/>
    </location>
</feature>
<keyword evidence="3" id="KW-0479">Metal-binding</keyword>
<feature type="transmembrane region" description="Helical" evidence="12">
    <location>
        <begin position="656"/>
        <end position="674"/>
    </location>
</feature>
<keyword evidence="7" id="KW-1278">Translocase</keyword>
<protein>
    <recommendedName>
        <fullName evidence="13">P-type ATPase A domain-containing protein</fullName>
    </recommendedName>
</protein>
<comment type="subcellular location">
    <subcellularLocation>
        <location evidence="1">Membrane</location>
        <topology evidence="1">Multi-pass membrane protein</topology>
    </subcellularLocation>
</comment>
<dbReference type="InterPro" id="IPR036412">
    <property type="entry name" value="HAD-like_sf"/>
</dbReference>
<reference evidence="14" key="1">
    <citation type="submission" date="2021-02" db="EMBL/GenBank/DDBJ databases">
        <title>First Annotated Genome of the Yellow-green Alga Tribonema minus.</title>
        <authorList>
            <person name="Mahan K.M."/>
        </authorList>
    </citation>
    <scope>NUCLEOTIDE SEQUENCE</scope>
    <source>
        <strain evidence="14">UTEX B ZZ1240</strain>
    </source>
</reference>
<comment type="caution">
    <text evidence="14">The sequence shown here is derived from an EMBL/GenBank/DDBJ whole genome shotgun (WGS) entry which is preliminary data.</text>
</comment>
<evidence type="ECO:0000256" key="5">
    <source>
        <dbReference type="ARBA" id="ARBA00022840"/>
    </source>
</evidence>
<keyword evidence="9 12" id="KW-0472">Membrane</keyword>
<dbReference type="SUPFAM" id="SSF81660">
    <property type="entry name" value="Metal cation-transporting ATPase, ATP-binding domain N"/>
    <property type="match status" value="1"/>
</dbReference>
<feature type="transmembrane region" description="Helical" evidence="12">
    <location>
        <begin position="396"/>
        <end position="415"/>
    </location>
</feature>